<reference evidence="2 3" key="1">
    <citation type="submission" date="2016-10" db="EMBL/GenBank/DDBJ databases">
        <authorList>
            <person name="de Groot N.N."/>
        </authorList>
    </citation>
    <scope>NUCLEOTIDE SEQUENCE [LARGE SCALE GENOMIC DNA]</scope>
    <source>
        <strain evidence="2 3">CGMCC 1.3801</strain>
    </source>
</reference>
<gene>
    <name evidence="2" type="ORF">SAMN02927925_01719</name>
</gene>
<protein>
    <submittedName>
        <fullName evidence="2">Uncharacterized protein</fullName>
    </submittedName>
</protein>
<evidence type="ECO:0000256" key="1">
    <source>
        <dbReference type="SAM" id="Phobius"/>
    </source>
</evidence>
<sequence>MLIVIVTILQFSLYFILDRYKYYRIKWVVFILIVFCNLVFFPDIFIQKFREEEGGTIRCGLPVMAIHLAFWIFGNGASVFTHIVYRFIKIKNRE</sequence>
<keyword evidence="1" id="KW-0472">Membrane</keyword>
<keyword evidence="1" id="KW-1133">Transmembrane helix</keyword>
<name>A0A1G4VSB3_9FLAO</name>
<dbReference type="EMBL" id="FMTY01000003">
    <property type="protein sequence ID" value="SCX11213.1"/>
    <property type="molecule type" value="Genomic_DNA"/>
</dbReference>
<organism evidence="2 3">
    <name type="scientific">Flavobacterium saliperosum</name>
    <dbReference type="NCBI Taxonomy" id="329186"/>
    <lineage>
        <taxon>Bacteria</taxon>
        <taxon>Pseudomonadati</taxon>
        <taxon>Bacteroidota</taxon>
        <taxon>Flavobacteriia</taxon>
        <taxon>Flavobacteriales</taxon>
        <taxon>Flavobacteriaceae</taxon>
        <taxon>Flavobacterium</taxon>
    </lineage>
</organism>
<dbReference type="Proteomes" id="UP000182124">
    <property type="component" value="Unassembled WGS sequence"/>
</dbReference>
<keyword evidence="1" id="KW-0812">Transmembrane</keyword>
<feature type="transmembrane region" description="Helical" evidence="1">
    <location>
        <begin position="27"/>
        <end position="46"/>
    </location>
</feature>
<proteinExistence type="predicted"/>
<evidence type="ECO:0000313" key="3">
    <source>
        <dbReference type="Proteomes" id="UP000182124"/>
    </source>
</evidence>
<dbReference type="STRING" id="329186.SAMN02927925_01719"/>
<accession>A0A1G4VSB3</accession>
<dbReference type="AlphaFoldDB" id="A0A1G4VSB3"/>
<evidence type="ECO:0000313" key="2">
    <source>
        <dbReference type="EMBL" id="SCX11213.1"/>
    </source>
</evidence>
<feature type="transmembrane region" description="Helical" evidence="1">
    <location>
        <begin position="66"/>
        <end position="88"/>
    </location>
</feature>